<protein>
    <submittedName>
        <fullName evidence="2">Uncharacterized protein</fullName>
    </submittedName>
</protein>
<dbReference type="STRING" id="1849047.A0A3D8SQE4"/>
<comment type="caution">
    <text evidence="2">The sequence shown here is derived from an EMBL/GenBank/DDBJ whole genome shotgun (WGS) entry which is preliminary data.</text>
</comment>
<keyword evidence="3" id="KW-1185">Reference proteome</keyword>
<evidence type="ECO:0000313" key="2">
    <source>
        <dbReference type="EMBL" id="RDW88517.1"/>
    </source>
</evidence>
<feature type="compositionally biased region" description="Basic residues" evidence="1">
    <location>
        <begin position="186"/>
        <end position="196"/>
    </location>
</feature>
<dbReference type="InterPro" id="IPR034443">
    <property type="entry name" value="PB1A10.08"/>
</dbReference>
<feature type="region of interest" description="Disordered" evidence="1">
    <location>
        <begin position="411"/>
        <end position="440"/>
    </location>
</feature>
<dbReference type="PANTHER" id="PTHR42051">
    <property type="entry name" value="MEIOTICALLY UP-REGULATED PROTEIN PB1A10.08"/>
    <property type="match status" value="1"/>
</dbReference>
<dbReference type="OrthoDB" id="4181307at2759"/>
<gene>
    <name evidence="2" type="ORF">BP6252_00549</name>
</gene>
<feature type="region of interest" description="Disordered" evidence="1">
    <location>
        <begin position="154"/>
        <end position="211"/>
    </location>
</feature>
<dbReference type="Proteomes" id="UP000256645">
    <property type="component" value="Unassembled WGS sequence"/>
</dbReference>
<feature type="compositionally biased region" description="Basic and acidic residues" evidence="1">
    <location>
        <begin position="30"/>
        <end position="58"/>
    </location>
</feature>
<feature type="region of interest" description="Disordered" evidence="1">
    <location>
        <begin position="1"/>
        <end position="67"/>
    </location>
</feature>
<feature type="compositionally biased region" description="Low complexity" evidence="1">
    <location>
        <begin position="1"/>
        <end position="29"/>
    </location>
</feature>
<name>A0A3D8SQE4_9HELO</name>
<organism evidence="2 3">
    <name type="scientific">Coleophoma cylindrospora</name>
    <dbReference type="NCBI Taxonomy" id="1849047"/>
    <lineage>
        <taxon>Eukaryota</taxon>
        <taxon>Fungi</taxon>
        <taxon>Dikarya</taxon>
        <taxon>Ascomycota</taxon>
        <taxon>Pezizomycotina</taxon>
        <taxon>Leotiomycetes</taxon>
        <taxon>Helotiales</taxon>
        <taxon>Dermateaceae</taxon>
        <taxon>Coleophoma</taxon>
    </lineage>
</organism>
<evidence type="ECO:0000313" key="3">
    <source>
        <dbReference type="Proteomes" id="UP000256645"/>
    </source>
</evidence>
<feature type="compositionally biased region" description="Low complexity" evidence="1">
    <location>
        <begin position="169"/>
        <end position="183"/>
    </location>
</feature>
<evidence type="ECO:0000256" key="1">
    <source>
        <dbReference type="SAM" id="MobiDB-lite"/>
    </source>
</evidence>
<reference evidence="2 3" key="1">
    <citation type="journal article" date="2018" name="IMA Fungus">
        <title>IMA Genome-F 9: Draft genome sequence of Annulohypoxylon stygium, Aspergillus mulundensis, Berkeleyomyces basicola (syn. Thielaviopsis basicola), Ceratocystis smalleyi, two Cercospora beticola strains, Coleophoma cylindrospora, Fusarium fracticaudum, Phialophora cf. hyalina, and Morchella septimelata.</title>
        <authorList>
            <person name="Wingfield B.D."/>
            <person name="Bills G.F."/>
            <person name="Dong Y."/>
            <person name="Huang W."/>
            <person name="Nel W.J."/>
            <person name="Swalarsk-Parry B.S."/>
            <person name="Vaghefi N."/>
            <person name="Wilken P.M."/>
            <person name="An Z."/>
            <person name="de Beer Z.W."/>
            <person name="De Vos L."/>
            <person name="Chen L."/>
            <person name="Duong T.A."/>
            <person name="Gao Y."/>
            <person name="Hammerbacher A."/>
            <person name="Kikkert J.R."/>
            <person name="Li Y."/>
            <person name="Li H."/>
            <person name="Li K."/>
            <person name="Li Q."/>
            <person name="Liu X."/>
            <person name="Ma X."/>
            <person name="Naidoo K."/>
            <person name="Pethybridge S.J."/>
            <person name="Sun J."/>
            <person name="Steenkamp E.T."/>
            <person name="van der Nest M.A."/>
            <person name="van Wyk S."/>
            <person name="Wingfield M.J."/>
            <person name="Xiong C."/>
            <person name="Yue Q."/>
            <person name="Zhang X."/>
        </authorList>
    </citation>
    <scope>NUCLEOTIDE SEQUENCE [LARGE SCALE GENOMIC DNA]</scope>
    <source>
        <strain evidence="2 3">BP6252</strain>
    </source>
</reference>
<dbReference type="EMBL" id="PDLM01000001">
    <property type="protein sequence ID" value="RDW88517.1"/>
    <property type="molecule type" value="Genomic_DNA"/>
</dbReference>
<sequence>MSITAATTTTTESRPSTPTSPVIIPTPSRASHESQRPQARNERPRMPRKTSDKSERRARTVHSPDAIPPSVAALLAITAIPVHKTNSARKRGGSRQRLTVDAILQHTGGMDMEKELSRSLSKSHMDFLLSPPDELEDDEFLVGSDVGMESVLSTRTMSSESMPSLDGDSALSPSPSLRSLVTPGSRGRKSLPKRHILSSSPPGDGYVEDHPLLTPKLDIEELDFRVFEKHTGDEETPIEIQSPVRKSAFKSNLTASLRALASAARLSAKSFSTLTTPMITPDDFLTRSIISIDPRVPFTDERMPPKLEDTPTPALRRYLNPTTNAPIEAHVPSSLAQTTSTTKCTASIQMQTYKVSRSARGSSPSVISRRTQPTSEDAFAEVAVGPVARQRDMRENSDFIRIAVMEMAMRKKGKLDDQKPGRARWALPPRKPSTTPYEIGENGVPSFASRGLADTVMTIIIAETTGHGCVYRKSAILYAWISGGYKSASTDGFGLFADWGQRSDVGVFSFLVQIRRFHLLSRRLTGLPIFHRKGYVLATPHLPQPGWNSAIIHGSTTGALRFEGAMADSANEGQRSQHRFW</sequence>
<dbReference type="PANTHER" id="PTHR42051:SF1">
    <property type="entry name" value="MEIOTICALLY UP-REGULATED PROTEIN PB1A10.08"/>
    <property type="match status" value="1"/>
</dbReference>
<dbReference type="AlphaFoldDB" id="A0A3D8SQE4"/>
<accession>A0A3D8SQE4</accession>
<proteinExistence type="predicted"/>
<feature type="region of interest" description="Disordered" evidence="1">
    <location>
        <begin position="354"/>
        <end position="374"/>
    </location>
</feature>